<organism evidence="4 5">
    <name type="scientific">Pontibacter akesuensis</name>
    <dbReference type="NCBI Taxonomy" id="388950"/>
    <lineage>
        <taxon>Bacteria</taxon>
        <taxon>Pseudomonadati</taxon>
        <taxon>Bacteroidota</taxon>
        <taxon>Cytophagia</taxon>
        <taxon>Cytophagales</taxon>
        <taxon>Hymenobacteraceae</taxon>
        <taxon>Pontibacter</taxon>
    </lineage>
</organism>
<dbReference type="RefSeq" id="WP_068836810.1">
    <property type="nucleotide sequence ID" value="NZ_BMXC01000001.1"/>
</dbReference>
<dbReference type="CDD" id="cd10918">
    <property type="entry name" value="CE4_NodB_like_5s_6s"/>
    <property type="match status" value="1"/>
</dbReference>
<dbReference type="AlphaFoldDB" id="A0A1I7H5X7"/>
<reference evidence="5" key="1">
    <citation type="submission" date="2016-10" db="EMBL/GenBank/DDBJ databases">
        <authorList>
            <person name="Varghese N."/>
        </authorList>
    </citation>
    <scope>NUCLEOTIDE SEQUENCE [LARGE SCALE GENOMIC DNA]</scope>
    <source>
        <strain evidence="5">DSM 18820</strain>
    </source>
</reference>
<sequence>MNKIDEILSSRKIVTYHKIKQKNNLLKHFELFQKEKVAVTVDDGDVSFYSYMFPLLKQSRIPAVLFIITELIDTNKPFWWDELVYLLGDTEGEKKVWQVKGWTNNERVEYLKKLREKSDKPALEQVQLTTDQLREMQEAGVIIANHSHTHPMFDKCTAEELKQEFHNSKAFFQKHGLAGYEYFAYPNGNSSELAERIAIEEGVKAMFLFDHKLRSNISNPYRISRLSVTDQTSINKLRFILSGWHSKLLPFRKDIYRIVSRVRS</sequence>
<dbReference type="PANTHER" id="PTHR34216">
    <property type="match status" value="1"/>
</dbReference>
<keyword evidence="2" id="KW-0732">Signal</keyword>
<dbReference type="Pfam" id="PF01522">
    <property type="entry name" value="Polysacc_deac_1"/>
    <property type="match status" value="1"/>
</dbReference>
<comment type="subcellular location">
    <subcellularLocation>
        <location evidence="1">Secreted</location>
    </subcellularLocation>
</comment>
<gene>
    <name evidence="4" type="ORF">SAMN04487941_1521</name>
</gene>
<evidence type="ECO:0000313" key="5">
    <source>
        <dbReference type="Proteomes" id="UP000182491"/>
    </source>
</evidence>
<evidence type="ECO:0000256" key="1">
    <source>
        <dbReference type="ARBA" id="ARBA00004613"/>
    </source>
</evidence>
<dbReference type="GO" id="GO:0005576">
    <property type="term" value="C:extracellular region"/>
    <property type="evidence" value="ECO:0007669"/>
    <property type="project" value="UniProtKB-SubCell"/>
</dbReference>
<protein>
    <submittedName>
        <fullName evidence="4">Polysaccharide deacetylase</fullName>
    </submittedName>
</protein>
<dbReference type="Proteomes" id="UP000182491">
    <property type="component" value="Unassembled WGS sequence"/>
</dbReference>
<dbReference type="EMBL" id="FPCA01000001">
    <property type="protein sequence ID" value="SFU55916.1"/>
    <property type="molecule type" value="Genomic_DNA"/>
</dbReference>
<dbReference type="SUPFAM" id="SSF88713">
    <property type="entry name" value="Glycoside hydrolase/deacetylase"/>
    <property type="match status" value="1"/>
</dbReference>
<dbReference type="InterPro" id="IPR011330">
    <property type="entry name" value="Glyco_hydro/deAcase_b/a-brl"/>
</dbReference>
<dbReference type="GO" id="GO:0016810">
    <property type="term" value="F:hydrolase activity, acting on carbon-nitrogen (but not peptide) bonds"/>
    <property type="evidence" value="ECO:0007669"/>
    <property type="project" value="InterPro"/>
</dbReference>
<dbReference type="InterPro" id="IPR051398">
    <property type="entry name" value="Polysacch_Deacetylase"/>
</dbReference>
<evidence type="ECO:0000313" key="4">
    <source>
        <dbReference type="EMBL" id="SFU55916.1"/>
    </source>
</evidence>
<feature type="domain" description="NodB homology" evidence="3">
    <location>
        <begin position="35"/>
        <end position="264"/>
    </location>
</feature>
<dbReference type="Gene3D" id="3.20.20.370">
    <property type="entry name" value="Glycoside hydrolase/deacetylase"/>
    <property type="match status" value="1"/>
</dbReference>
<dbReference type="GO" id="GO:0005975">
    <property type="term" value="P:carbohydrate metabolic process"/>
    <property type="evidence" value="ECO:0007669"/>
    <property type="project" value="InterPro"/>
</dbReference>
<evidence type="ECO:0000256" key="2">
    <source>
        <dbReference type="ARBA" id="ARBA00022729"/>
    </source>
</evidence>
<dbReference type="PROSITE" id="PS51677">
    <property type="entry name" value="NODB"/>
    <property type="match status" value="1"/>
</dbReference>
<dbReference type="STRING" id="388950.GCA_001611675_00619"/>
<dbReference type="InterPro" id="IPR002509">
    <property type="entry name" value="NODB_dom"/>
</dbReference>
<keyword evidence="5" id="KW-1185">Reference proteome</keyword>
<evidence type="ECO:0000259" key="3">
    <source>
        <dbReference type="PROSITE" id="PS51677"/>
    </source>
</evidence>
<dbReference type="OrthoDB" id="9778320at2"/>
<proteinExistence type="predicted"/>
<accession>A0A1I7H5X7</accession>
<dbReference type="PANTHER" id="PTHR34216:SF3">
    <property type="entry name" value="POLY-BETA-1,6-N-ACETYL-D-GLUCOSAMINE N-DEACETYLASE"/>
    <property type="match status" value="1"/>
</dbReference>
<name>A0A1I7H5X7_9BACT</name>